<dbReference type="PANTHER" id="PTHR35399">
    <property type="entry name" value="SLR8030 PROTEIN"/>
    <property type="match status" value="1"/>
</dbReference>
<dbReference type="PROSITE" id="PS51318">
    <property type="entry name" value="TAT"/>
    <property type="match status" value="1"/>
</dbReference>
<proteinExistence type="predicted"/>
<dbReference type="OrthoDB" id="9801383at2"/>
<sequence>MTCAYRCGSACASDEPNCSGNEYFGDIAGSALSRRGVLRAGVVLAVAGGTALGTPLARAEPSPTASPGAGVRATGVDFEPVAPNREDAVVVPEGYVQEVLISWGDPVLPGAPEWDFDNQTAAAQAMRFGYNNDYCALVPIPGCDDRWLMVNNHEYSSEELMFPDWGRAPLTREQAEIGWAAHGMSVVLVELDRATGRLRAKVDGEHNRRITLTTPFEVRGPAAGSPYLRTSADPTGRLVLGTQSNCSGGLTPWGTVLSGEENVNGAFANADAVTNPVARARLARYGFPKGAGVRQWELFDRRFDLAQEPNEANRFGYIVEVDPFEPDRPPVKHTALGRFKHEGANVIVAPDGRVAAYMGDDERFEYLYKFVTDGRVKPGLGRHSREHNKRLLDSGTLYVARFTGDSPAEEVDGSGRLPSDGQFDGTGEWVPLAHNDTSFVPGFSAEEVYVFTRAAADAVGATRMDRPEDVEPDPRTRRVYAALTNNTDRGKPGKEGPTEVAPRVGNKNGQVLEIEEDRSDNTATAFSWRLLLVCGDPAAADTYYGGYDKADVSPISCPDNVTFDAHGNLWITTDGNALGSNDGLFATPLAGPERGHVRQFLTVPVGAEACGPVVAERFVLVSVQHPGEVDGATVENPASHWPGGGTSQPRPSVVAVYKADRGRIGG</sequence>
<dbReference type="AlphaFoldDB" id="A0A2T0SU48"/>
<protein>
    <recommendedName>
        <fullName evidence="3">Channel forming colicins domain-containing protein</fullName>
    </recommendedName>
</protein>
<gene>
    <name evidence="1" type="ORF">CLV43_111311</name>
</gene>
<evidence type="ECO:0008006" key="3">
    <source>
        <dbReference type="Google" id="ProtNLM"/>
    </source>
</evidence>
<comment type="caution">
    <text evidence="1">The sequence shown here is derived from an EMBL/GenBank/DDBJ whole genome shotgun (WGS) entry which is preliminary data.</text>
</comment>
<dbReference type="RefSeq" id="WP_106192419.1">
    <property type="nucleotide sequence ID" value="NZ_PVTF01000011.1"/>
</dbReference>
<evidence type="ECO:0000313" key="2">
    <source>
        <dbReference type="Proteomes" id="UP000239494"/>
    </source>
</evidence>
<reference evidence="1 2" key="1">
    <citation type="submission" date="2018-03" db="EMBL/GenBank/DDBJ databases">
        <title>Genomic Encyclopedia of Archaeal and Bacterial Type Strains, Phase II (KMG-II): from individual species to whole genera.</title>
        <authorList>
            <person name="Goeker M."/>
        </authorList>
    </citation>
    <scope>NUCLEOTIDE SEQUENCE [LARGE SCALE GENOMIC DNA]</scope>
    <source>
        <strain evidence="1 2">DSM 44720</strain>
    </source>
</reference>
<dbReference type="SUPFAM" id="SSF63829">
    <property type="entry name" value="Calcium-dependent phosphotriesterase"/>
    <property type="match status" value="1"/>
</dbReference>
<dbReference type="PANTHER" id="PTHR35399:SF2">
    <property type="entry name" value="DUF839 DOMAIN-CONTAINING PROTEIN"/>
    <property type="match status" value="1"/>
</dbReference>
<accession>A0A2T0SU48</accession>
<dbReference type="EMBL" id="PVTF01000011">
    <property type="protein sequence ID" value="PRY36939.1"/>
    <property type="molecule type" value="Genomic_DNA"/>
</dbReference>
<dbReference type="InterPro" id="IPR008557">
    <property type="entry name" value="PhoX"/>
</dbReference>
<name>A0A2T0SU48_9PSEU</name>
<keyword evidence="2" id="KW-1185">Reference proteome</keyword>
<dbReference type="Pfam" id="PF05787">
    <property type="entry name" value="PhoX"/>
    <property type="match status" value="1"/>
</dbReference>
<dbReference type="Proteomes" id="UP000239494">
    <property type="component" value="Unassembled WGS sequence"/>
</dbReference>
<evidence type="ECO:0000313" key="1">
    <source>
        <dbReference type="EMBL" id="PRY36939.1"/>
    </source>
</evidence>
<organism evidence="1 2">
    <name type="scientific">Umezawaea tangerina</name>
    <dbReference type="NCBI Taxonomy" id="84725"/>
    <lineage>
        <taxon>Bacteria</taxon>
        <taxon>Bacillati</taxon>
        <taxon>Actinomycetota</taxon>
        <taxon>Actinomycetes</taxon>
        <taxon>Pseudonocardiales</taxon>
        <taxon>Pseudonocardiaceae</taxon>
        <taxon>Umezawaea</taxon>
    </lineage>
</organism>
<dbReference type="InterPro" id="IPR006311">
    <property type="entry name" value="TAT_signal"/>
</dbReference>